<evidence type="ECO:0000256" key="1">
    <source>
        <dbReference type="ARBA" id="ARBA00023015"/>
    </source>
</evidence>
<dbReference type="InterPro" id="IPR025996">
    <property type="entry name" value="MT1864/Rv1816-like_C"/>
</dbReference>
<dbReference type="InterPro" id="IPR009057">
    <property type="entry name" value="Homeodomain-like_sf"/>
</dbReference>
<gene>
    <name evidence="6" type="ORF">HX876_24275</name>
</gene>
<evidence type="ECO:0000256" key="2">
    <source>
        <dbReference type="ARBA" id="ARBA00023125"/>
    </source>
</evidence>
<dbReference type="PANTHER" id="PTHR30055:SF220">
    <property type="entry name" value="TETR-FAMILY REGULATORY PROTEIN"/>
    <property type="match status" value="1"/>
</dbReference>
<dbReference type="PANTHER" id="PTHR30055">
    <property type="entry name" value="HTH-TYPE TRANSCRIPTIONAL REGULATOR RUTR"/>
    <property type="match status" value="1"/>
</dbReference>
<dbReference type="SUPFAM" id="SSF46689">
    <property type="entry name" value="Homeodomain-like"/>
    <property type="match status" value="1"/>
</dbReference>
<evidence type="ECO:0000313" key="7">
    <source>
        <dbReference type="Proteomes" id="UP000520592"/>
    </source>
</evidence>
<keyword evidence="3" id="KW-0804">Transcription</keyword>
<reference evidence="6 7" key="1">
    <citation type="submission" date="2020-04" db="EMBL/GenBank/DDBJ databases">
        <title>Molecular characterization of pseudomonads from Agaricus bisporus reveal novel blotch 2 pathogens in Western Europe.</title>
        <authorList>
            <person name="Taparia T."/>
            <person name="Krijger M."/>
            <person name="Haynes E."/>
            <person name="Elpinstone J.G."/>
            <person name="Noble R."/>
            <person name="Van Der Wolf J."/>
        </authorList>
    </citation>
    <scope>NUCLEOTIDE SEQUENCE [LARGE SCALE GENOMIC DNA]</scope>
    <source>
        <strain evidence="6 7">IPO3737</strain>
    </source>
</reference>
<dbReference type="GO" id="GO:0000976">
    <property type="term" value="F:transcription cis-regulatory region binding"/>
    <property type="evidence" value="ECO:0007669"/>
    <property type="project" value="TreeGrafter"/>
</dbReference>
<dbReference type="InterPro" id="IPR001647">
    <property type="entry name" value="HTH_TetR"/>
</dbReference>
<sequence>MTKTPPRTRETYHVGNLAPQLLATAREMLEEVGPTRLSLRAVSERVGVSATAAYHHYANRGELIGHLAAQGFHELGRTLVIKDAQSAGKQRLRNATLAYFGFARKNPALYQLMFGPEFADGGMIPQLRSAREEAFGELKRIIAELLGCEIDSAEVRRASLSSWSYIHGLASLVIHNVLHFPAGTTDERFVDSTLQGFEQLFQVGQDS</sequence>
<dbReference type="PRINTS" id="PR00455">
    <property type="entry name" value="HTHTETR"/>
</dbReference>
<dbReference type="Gene3D" id="1.10.357.10">
    <property type="entry name" value="Tetracycline Repressor, domain 2"/>
    <property type="match status" value="1"/>
</dbReference>
<dbReference type="Pfam" id="PF00440">
    <property type="entry name" value="TetR_N"/>
    <property type="match status" value="1"/>
</dbReference>
<keyword evidence="2 4" id="KW-0238">DNA-binding</keyword>
<dbReference type="RefSeq" id="WP_177058068.1">
    <property type="nucleotide sequence ID" value="NZ_JACAPB010000019.1"/>
</dbReference>
<evidence type="ECO:0000259" key="5">
    <source>
        <dbReference type="PROSITE" id="PS50977"/>
    </source>
</evidence>
<feature type="DNA-binding region" description="H-T-H motif" evidence="4">
    <location>
        <begin position="38"/>
        <end position="57"/>
    </location>
</feature>
<evidence type="ECO:0000256" key="3">
    <source>
        <dbReference type="ARBA" id="ARBA00023163"/>
    </source>
</evidence>
<protein>
    <submittedName>
        <fullName evidence="6">TetR/AcrR family transcriptional regulator</fullName>
    </submittedName>
</protein>
<dbReference type="Pfam" id="PF13305">
    <property type="entry name" value="TetR_C_33"/>
    <property type="match status" value="1"/>
</dbReference>
<organism evidence="6 7">
    <name type="scientific">Pseudomonas gingeri</name>
    <dbReference type="NCBI Taxonomy" id="117681"/>
    <lineage>
        <taxon>Bacteria</taxon>
        <taxon>Pseudomonadati</taxon>
        <taxon>Pseudomonadota</taxon>
        <taxon>Gammaproteobacteria</taxon>
        <taxon>Pseudomonadales</taxon>
        <taxon>Pseudomonadaceae</taxon>
        <taxon>Pseudomonas</taxon>
    </lineage>
</organism>
<dbReference type="SUPFAM" id="SSF48498">
    <property type="entry name" value="Tetracyclin repressor-like, C-terminal domain"/>
    <property type="match status" value="1"/>
</dbReference>
<dbReference type="AlphaFoldDB" id="A0A7Y8CLU7"/>
<name>A0A7Y8CLU7_9PSED</name>
<feature type="domain" description="HTH tetR-type" evidence="5">
    <location>
        <begin position="15"/>
        <end position="75"/>
    </location>
</feature>
<evidence type="ECO:0000313" key="6">
    <source>
        <dbReference type="EMBL" id="NWC35496.1"/>
    </source>
</evidence>
<accession>A0A7Y8CLU7</accession>
<dbReference type="EMBL" id="JACAQD010000032">
    <property type="protein sequence ID" value="NWC35496.1"/>
    <property type="molecule type" value="Genomic_DNA"/>
</dbReference>
<dbReference type="Proteomes" id="UP000520592">
    <property type="component" value="Unassembled WGS sequence"/>
</dbReference>
<keyword evidence="1" id="KW-0805">Transcription regulation</keyword>
<proteinExistence type="predicted"/>
<dbReference type="PROSITE" id="PS50977">
    <property type="entry name" value="HTH_TETR_2"/>
    <property type="match status" value="1"/>
</dbReference>
<dbReference type="GO" id="GO:0003700">
    <property type="term" value="F:DNA-binding transcription factor activity"/>
    <property type="evidence" value="ECO:0007669"/>
    <property type="project" value="TreeGrafter"/>
</dbReference>
<dbReference type="InterPro" id="IPR036271">
    <property type="entry name" value="Tet_transcr_reg_TetR-rel_C_sf"/>
</dbReference>
<evidence type="ECO:0000256" key="4">
    <source>
        <dbReference type="PROSITE-ProRule" id="PRU00335"/>
    </source>
</evidence>
<dbReference type="InterPro" id="IPR050109">
    <property type="entry name" value="HTH-type_TetR-like_transc_reg"/>
</dbReference>
<comment type="caution">
    <text evidence="6">The sequence shown here is derived from an EMBL/GenBank/DDBJ whole genome shotgun (WGS) entry which is preliminary data.</text>
</comment>